<sequence>MEAGDDFYFDFDVGDDFEASILMLATMEAGDTNLLPDEDDDEDTKKVLIDDDEREAAIESKGERQCDYEKPRGSYTKTSADRRIQVPGIRLEV</sequence>
<evidence type="ECO:0000313" key="3">
    <source>
        <dbReference type="Proteomes" id="UP000326396"/>
    </source>
</evidence>
<organism evidence="2 3">
    <name type="scientific">Mikania micrantha</name>
    <name type="common">bitter vine</name>
    <dbReference type="NCBI Taxonomy" id="192012"/>
    <lineage>
        <taxon>Eukaryota</taxon>
        <taxon>Viridiplantae</taxon>
        <taxon>Streptophyta</taxon>
        <taxon>Embryophyta</taxon>
        <taxon>Tracheophyta</taxon>
        <taxon>Spermatophyta</taxon>
        <taxon>Magnoliopsida</taxon>
        <taxon>eudicotyledons</taxon>
        <taxon>Gunneridae</taxon>
        <taxon>Pentapetalae</taxon>
        <taxon>asterids</taxon>
        <taxon>campanulids</taxon>
        <taxon>Asterales</taxon>
        <taxon>Asteraceae</taxon>
        <taxon>Asteroideae</taxon>
        <taxon>Heliantheae alliance</taxon>
        <taxon>Eupatorieae</taxon>
        <taxon>Mikania</taxon>
    </lineage>
</organism>
<feature type="compositionally biased region" description="Basic and acidic residues" evidence="1">
    <location>
        <begin position="56"/>
        <end position="72"/>
    </location>
</feature>
<name>A0A5N6Q729_9ASTR</name>
<proteinExistence type="predicted"/>
<evidence type="ECO:0000313" key="2">
    <source>
        <dbReference type="EMBL" id="KAD7480449.1"/>
    </source>
</evidence>
<keyword evidence="3" id="KW-1185">Reference proteome</keyword>
<dbReference type="AlphaFoldDB" id="A0A5N6Q729"/>
<evidence type="ECO:0000256" key="1">
    <source>
        <dbReference type="SAM" id="MobiDB-lite"/>
    </source>
</evidence>
<feature type="region of interest" description="Disordered" evidence="1">
    <location>
        <begin position="56"/>
        <end position="81"/>
    </location>
</feature>
<comment type="caution">
    <text evidence="2">The sequence shown here is derived from an EMBL/GenBank/DDBJ whole genome shotgun (WGS) entry which is preliminary data.</text>
</comment>
<reference evidence="2 3" key="1">
    <citation type="submission" date="2019-05" db="EMBL/GenBank/DDBJ databases">
        <title>Mikania micrantha, genome provides insights into the molecular mechanism of rapid growth.</title>
        <authorList>
            <person name="Liu B."/>
        </authorList>
    </citation>
    <scope>NUCLEOTIDE SEQUENCE [LARGE SCALE GENOMIC DNA]</scope>
    <source>
        <strain evidence="2">NLD-2019</strain>
        <tissue evidence="2">Leaf</tissue>
    </source>
</reference>
<accession>A0A5N6Q729</accession>
<protein>
    <submittedName>
        <fullName evidence="2">Uncharacterized protein</fullName>
    </submittedName>
</protein>
<dbReference type="Proteomes" id="UP000326396">
    <property type="component" value="Linkage Group LG1"/>
</dbReference>
<dbReference type="EMBL" id="SZYD01000001">
    <property type="protein sequence ID" value="KAD7480449.1"/>
    <property type="molecule type" value="Genomic_DNA"/>
</dbReference>
<gene>
    <name evidence="2" type="ORF">E3N88_03585</name>
</gene>